<dbReference type="InterPro" id="IPR006527">
    <property type="entry name" value="F-box-assoc_dom_typ1"/>
</dbReference>
<dbReference type="InterPro" id="IPR050796">
    <property type="entry name" value="SCF_F-box_component"/>
</dbReference>
<comment type="caution">
    <text evidence="2">The sequence shown here is derived from an EMBL/GenBank/DDBJ whole genome shotgun (WGS) entry which is preliminary data.</text>
</comment>
<evidence type="ECO:0000313" key="2">
    <source>
        <dbReference type="EMBL" id="KAK1407200.1"/>
    </source>
</evidence>
<dbReference type="SUPFAM" id="SSF81383">
    <property type="entry name" value="F-box domain"/>
    <property type="match status" value="1"/>
</dbReference>
<dbReference type="NCBIfam" id="TIGR01640">
    <property type="entry name" value="F_box_assoc_1"/>
    <property type="match status" value="1"/>
</dbReference>
<dbReference type="SMART" id="SM00256">
    <property type="entry name" value="FBOX"/>
    <property type="match status" value="1"/>
</dbReference>
<evidence type="ECO:0000259" key="1">
    <source>
        <dbReference type="SMART" id="SM00256"/>
    </source>
</evidence>
<dbReference type="Pfam" id="PF07734">
    <property type="entry name" value="FBA_1"/>
    <property type="match status" value="1"/>
</dbReference>
<name>A0AAD8JST4_TARER</name>
<organism evidence="2 3">
    <name type="scientific">Tagetes erecta</name>
    <name type="common">African marigold</name>
    <dbReference type="NCBI Taxonomy" id="13708"/>
    <lineage>
        <taxon>Eukaryota</taxon>
        <taxon>Viridiplantae</taxon>
        <taxon>Streptophyta</taxon>
        <taxon>Embryophyta</taxon>
        <taxon>Tracheophyta</taxon>
        <taxon>Spermatophyta</taxon>
        <taxon>Magnoliopsida</taxon>
        <taxon>eudicotyledons</taxon>
        <taxon>Gunneridae</taxon>
        <taxon>Pentapetalae</taxon>
        <taxon>asterids</taxon>
        <taxon>campanulids</taxon>
        <taxon>Asterales</taxon>
        <taxon>Asteraceae</taxon>
        <taxon>Asteroideae</taxon>
        <taxon>Heliantheae alliance</taxon>
        <taxon>Tageteae</taxon>
        <taxon>Tagetes</taxon>
    </lineage>
</organism>
<dbReference type="InterPro" id="IPR017451">
    <property type="entry name" value="F-box-assoc_interact_dom"/>
</dbReference>
<protein>
    <recommendedName>
        <fullName evidence="1">F-box domain-containing protein</fullName>
    </recommendedName>
</protein>
<dbReference type="PANTHER" id="PTHR31672">
    <property type="entry name" value="BNACNNG10540D PROTEIN"/>
    <property type="match status" value="1"/>
</dbReference>
<dbReference type="Pfam" id="PF00646">
    <property type="entry name" value="F-box"/>
    <property type="match status" value="1"/>
</dbReference>
<dbReference type="InterPro" id="IPR036047">
    <property type="entry name" value="F-box-like_dom_sf"/>
</dbReference>
<proteinExistence type="predicted"/>
<sequence length="365" mass="42648">MELRRHRNILPMDIIETEILTKLPARSVGRMMCVCRRWRSFLSTQAFQRNNITTQPIQKLLLIDSSMGTFSSLDCGTTPNDLSIISHRRTPFKASNEEEEDMHIVAACLDGLVCVAMSKSKQLILWNPLTGAYNMLSVSHLPLHTFNRIDLDAFGLYFDSCNNEYKVLHLVRDQKGPRVYIYSQRLDLWRRKVLCCNCDWFLDCWTYQWSSAIFLDQTLYFNVVRDDHSCIAAFDVTSERFREIHYPCHVSGVRAYYVSLMVINNCLHLCVPRHDVTTRFYMPLVDNDVWRMVGDGDGDGWIKVSRFNNSMPFTFTPNCRTRHGGWDVVWRFNKAYTKHSVKAHRWLPCHLLRVIYTETLVSPNP</sequence>
<evidence type="ECO:0000313" key="3">
    <source>
        <dbReference type="Proteomes" id="UP001229421"/>
    </source>
</evidence>
<reference evidence="2" key="1">
    <citation type="journal article" date="2023" name="bioRxiv">
        <title>Improved chromosome-level genome assembly for marigold (Tagetes erecta).</title>
        <authorList>
            <person name="Jiang F."/>
            <person name="Yuan L."/>
            <person name="Wang S."/>
            <person name="Wang H."/>
            <person name="Xu D."/>
            <person name="Wang A."/>
            <person name="Fan W."/>
        </authorList>
    </citation>
    <scope>NUCLEOTIDE SEQUENCE</scope>
    <source>
        <strain evidence="2">WSJ</strain>
        <tissue evidence="2">Leaf</tissue>
    </source>
</reference>
<feature type="domain" description="F-box" evidence="1">
    <location>
        <begin position="10"/>
        <end position="51"/>
    </location>
</feature>
<dbReference type="Gene3D" id="1.20.1280.50">
    <property type="match status" value="1"/>
</dbReference>
<keyword evidence="3" id="KW-1185">Reference proteome</keyword>
<dbReference type="Proteomes" id="UP001229421">
    <property type="component" value="Unassembled WGS sequence"/>
</dbReference>
<accession>A0AAD8JST4</accession>
<dbReference type="EMBL" id="JAUHHV010000011">
    <property type="protein sequence ID" value="KAK1407200.1"/>
    <property type="molecule type" value="Genomic_DNA"/>
</dbReference>
<dbReference type="InterPro" id="IPR001810">
    <property type="entry name" value="F-box_dom"/>
</dbReference>
<gene>
    <name evidence="2" type="ORF">QVD17_38814</name>
</gene>
<dbReference type="PANTHER" id="PTHR31672:SF13">
    <property type="entry name" value="F-BOX PROTEIN CPR30-LIKE"/>
    <property type="match status" value="1"/>
</dbReference>
<dbReference type="AlphaFoldDB" id="A0AAD8JST4"/>